<dbReference type="InterPro" id="IPR053198">
    <property type="entry name" value="Gynoecium_Dev_Regulator"/>
</dbReference>
<dbReference type="Gene3D" id="3.10.20.90">
    <property type="entry name" value="Phosphatidylinositol 3-kinase Catalytic Subunit, Chain A, domain 1"/>
    <property type="match status" value="1"/>
</dbReference>
<keyword evidence="3" id="KW-1185">Reference proteome</keyword>
<accession>A0AAD3TKB0</accession>
<dbReference type="PANTHER" id="PTHR31066:SF27">
    <property type="entry name" value="EXPRESSED PROTEIN"/>
    <property type="match status" value="1"/>
</dbReference>
<organism evidence="2 3">
    <name type="scientific">Nepenthes gracilis</name>
    <name type="common">Slender pitcher plant</name>
    <dbReference type="NCBI Taxonomy" id="150966"/>
    <lineage>
        <taxon>Eukaryota</taxon>
        <taxon>Viridiplantae</taxon>
        <taxon>Streptophyta</taxon>
        <taxon>Embryophyta</taxon>
        <taxon>Tracheophyta</taxon>
        <taxon>Spermatophyta</taxon>
        <taxon>Magnoliopsida</taxon>
        <taxon>eudicotyledons</taxon>
        <taxon>Gunneridae</taxon>
        <taxon>Pentapetalae</taxon>
        <taxon>Caryophyllales</taxon>
        <taxon>Nepenthaceae</taxon>
        <taxon>Nepenthes</taxon>
    </lineage>
</organism>
<dbReference type="Proteomes" id="UP001279734">
    <property type="component" value="Unassembled WGS sequence"/>
</dbReference>
<dbReference type="EMBL" id="BSYO01000038">
    <property type="protein sequence ID" value="GMH30606.1"/>
    <property type="molecule type" value="Genomic_DNA"/>
</dbReference>
<comment type="caution">
    <text evidence="2">The sequence shown here is derived from an EMBL/GenBank/DDBJ whole genome shotgun (WGS) entry which is preliminary data.</text>
</comment>
<evidence type="ECO:0000313" key="2">
    <source>
        <dbReference type="EMBL" id="GMH30606.1"/>
    </source>
</evidence>
<name>A0AAD3TKB0_NEPGR</name>
<gene>
    <name evidence="2" type="ORF">Nepgr_032449</name>
</gene>
<dbReference type="AlphaFoldDB" id="A0AAD3TKB0"/>
<evidence type="ECO:0000313" key="3">
    <source>
        <dbReference type="Proteomes" id="UP001279734"/>
    </source>
</evidence>
<dbReference type="SUPFAM" id="SSF54277">
    <property type="entry name" value="CAD &amp; PB1 domains"/>
    <property type="match status" value="1"/>
</dbReference>
<dbReference type="Pfam" id="PF00564">
    <property type="entry name" value="PB1"/>
    <property type="match status" value="1"/>
</dbReference>
<dbReference type="InterPro" id="IPR000270">
    <property type="entry name" value="PB1_dom"/>
</dbReference>
<protein>
    <recommendedName>
        <fullName evidence="1">PB1 domain-containing protein</fullName>
    </recommendedName>
</protein>
<dbReference type="CDD" id="cd06410">
    <property type="entry name" value="PB1_UP2"/>
    <property type="match status" value="1"/>
</dbReference>
<sequence>MDPQPVVVASAASAQVVSADSTHQSKLRLLCSYGGRVVPRPNDKTLCYVGGETRLVAVDRRIAFSFPSFTAHLSHTLLNGRPFYIKYQLPKYELDSLISITTDEDLANMIDEYDRISLSPQSSRLRLFLFPVKFDPISRDSDTWFFDALRNEWKFADSGGRDVTEFQVDSEKKVGVDSVLGPESIVLETSSSFGSSSSSASVSNLPAIRIGADEGNWAPTPQDPKFNLAPVDSIGSDNSLANPNFQPPGYSYQDPIHSDQNKTVHSNPVEAESKMVQVKGYPLLEPTDHLPPALLQPTLQPPPQLQYTNPQLQTIIYHETVGRHVETESVVSDLSPQMDLLNPFQVSAYLLSQPTDQLRHQPLLPSPPPPLLPPQLIQQAHLGRVHPGTHYMPCCYINAVPTTSYPTIYPSCFEPQQQQSAHYQLKKPFPVFSTPVPEYASKVYQAAAASAGVTPPPAVPSDERQQTVEFPLSNEFTSEYEDPAHAQIYKSQPPAPASKLEAMANAATLISENLTQLNLGNKKPPVR</sequence>
<reference evidence="2" key="1">
    <citation type="submission" date="2023-05" db="EMBL/GenBank/DDBJ databases">
        <title>Nepenthes gracilis genome sequencing.</title>
        <authorList>
            <person name="Fukushima K."/>
        </authorList>
    </citation>
    <scope>NUCLEOTIDE SEQUENCE</scope>
    <source>
        <strain evidence="2">SING2019-196</strain>
    </source>
</reference>
<dbReference type="SMART" id="SM00666">
    <property type="entry name" value="PB1"/>
    <property type="match status" value="1"/>
</dbReference>
<proteinExistence type="predicted"/>
<evidence type="ECO:0000259" key="1">
    <source>
        <dbReference type="SMART" id="SM00666"/>
    </source>
</evidence>
<dbReference type="PANTHER" id="PTHR31066">
    <property type="entry name" value="OS05G0427100 PROTEIN-RELATED"/>
    <property type="match status" value="1"/>
</dbReference>
<feature type="domain" description="PB1" evidence="1">
    <location>
        <begin position="41"/>
        <end position="132"/>
    </location>
</feature>